<keyword evidence="4 10" id="KW-0597">Phosphoprotein</keyword>
<dbReference type="InterPro" id="IPR051552">
    <property type="entry name" value="HptR"/>
</dbReference>
<keyword evidence="8" id="KW-0804">Transcription</keyword>
<comment type="function">
    <text evidence="9">May play the central regulatory role in sporulation. It may be an element of the effector pathway responsible for the activation of sporulation genes in response to nutritional stress. Spo0A may act in concert with spo0H (a sigma factor) to control the expression of some genes that are critical to the sporulation process.</text>
</comment>
<dbReference type="InterPro" id="IPR018060">
    <property type="entry name" value="HTH_AraC"/>
</dbReference>
<dbReference type="Proteomes" id="UP001154420">
    <property type="component" value="Unassembled WGS sequence"/>
</dbReference>
<keyword evidence="6" id="KW-0805">Transcription regulation</keyword>
<dbReference type="SUPFAM" id="SSF46689">
    <property type="entry name" value="Homeodomain-like"/>
    <property type="match status" value="2"/>
</dbReference>
<comment type="caution">
    <text evidence="13">The sequence shown here is derived from an EMBL/GenBank/DDBJ whole genome shotgun (WGS) entry which is preliminary data.</text>
</comment>
<dbReference type="CDD" id="cd17536">
    <property type="entry name" value="REC_YesN-like"/>
    <property type="match status" value="1"/>
</dbReference>
<dbReference type="Gene3D" id="1.10.10.60">
    <property type="entry name" value="Homeodomain-like"/>
    <property type="match status" value="2"/>
</dbReference>
<keyword evidence="14" id="KW-1185">Reference proteome</keyword>
<feature type="domain" description="Response regulatory" evidence="12">
    <location>
        <begin position="28"/>
        <end position="145"/>
    </location>
</feature>
<dbReference type="SMART" id="SM00342">
    <property type="entry name" value="HTH_ARAC"/>
    <property type="match status" value="1"/>
</dbReference>
<reference evidence="13" key="1">
    <citation type="submission" date="2018-09" db="EMBL/GenBank/DDBJ databases">
        <title>Murine metabolic-syndrome-specific gut microbial biobank.</title>
        <authorList>
            <person name="Liu C."/>
        </authorList>
    </citation>
    <scope>NUCLEOTIDE SEQUENCE</scope>
    <source>
        <strain evidence="13">D42-62</strain>
    </source>
</reference>
<evidence type="ECO:0000256" key="6">
    <source>
        <dbReference type="ARBA" id="ARBA00023015"/>
    </source>
</evidence>
<dbReference type="PROSITE" id="PS00041">
    <property type="entry name" value="HTH_ARAC_FAMILY_1"/>
    <property type="match status" value="1"/>
</dbReference>
<evidence type="ECO:0000256" key="5">
    <source>
        <dbReference type="ARBA" id="ARBA00023012"/>
    </source>
</evidence>
<evidence type="ECO:0000256" key="9">
    <source>
        <dbReference type="ARBA" id="ARBA00024867"/>
    </source>
</evidence>
<evidence type="ECO:0000313" key="14">
    <source>
        <dbReference type="Proteomes" id="UP001154420"/>
    </source>
</evidence>
<dbReference type="Gene3D" id="3.40.50.2300">
    <property type="match status" value="1"/>
</dbReference>
<dbReference type="InterPro" id="IPR011006">
    <property type="entry name" value="CheY-like_superfamily"/>
</dbReference>
<evidence type="ECO:0000256" key="1">
    <source>
        <dbReference type="ARBA" id="ARBA00004496"/>
    </source>
</evidence>
<dbReference type="PANTHER" id="PTHR42713">
    <property type="entry name" value="HISTIDINE KINASE-RELATED"/>
    <property type="match status" value="1"/>
</dbReference>
<dbReference type="GO" id="GO:0000160">
    <property type="term" value="P:phosphorelay signal transduction system"/>
    <property type="evidence" value="ECO:0007669"/>
    <property type="project" value="UniProtKB-KW"/>
</dbReference>
<dbReference type="GO" id="GO:0005737">
    <property type="term" value="C:cytoplasm"/>
    <property type="evidence" value="ECO:0007669"/>
    <property type="project" value="UniProtKB-SubCell"/>
</dbReference>
<feature type="domain" description="HTH araC/xylS-type" evidence="11">
    <location>
        <begin position="462"/>
        <end position="560"/>
    </location>
</feature>
<dbReference type="PROSITE" id="PS50110">
    <property type="entry name" value="RESPONSE_REGULATORY"/>
    <property type="match status" value="1"/>
</dbReference>
<keyword evidence="3" id="KW-0963">Cytoplasm</keyword>
<name>A0A9X5GQJ2_9FIRM</name>
<evidence type="ECO:0000313" key="13">
    <source>
        <dbReference type="EMBL" id="NBJ92288.1"/>
    </source>
</evidence>
<evidence type="ECO:0000256" key="8">
    <source>
        <dbReference type="ARBA" id="ARBA00023163"/>
    </source>
</evidence>
<dbReference type="GO" id="GO:0003700">
    <property type="term" value="F:DNA-binding transcription factor activity"/>
    <property type="evidence" value="ECO:0007669"/>
    <property type="project" value="InterPro"/>
</dbReference>
<dbReference type="SUPFAM" id="SSF52172">
    <property type="entry name" value="CheY-like"/>
    <property type="match status" value="1"/>
</dbReference>
<dbReference type="InterPro" id="IPR018062">
    <property type="entry name" value="HTH_AraC-typ_CS"/>
</dbReference>
<evidence type="ECO:0000256" key="10">
    <source>
        <dbReference type="PROSITE-ProRule" id="PRU00169"/>
    </source>
</evidence>
<evidence type="ECO:0000259" key="12">
    <source>
        <dbReference type="PROSITE" id="PS50110"/>
    </source>
</evidence>
<feature type="modified residue" description="4-aspartylphosphate" evidence="10">
    <location>
        <position position="80"/>
    </location>
</feature>
<gene>
    <name evidence="13" type="ORF">D5281_06685</name>
</gene>
<keyword evidence="7" id="KW-0238">DNA-binding</keyword>
<dbReference type="PANTHER" id="PTHR42713:SF3">
    <property type="entry name" value="TRANSCRIPTIONAL REGULATORY PROTEIN HPTR"/>
    <property type="match status" value="1"/>
</dbReference>
<evidence type="ECO:0000256" key="4">
    <source>
        <dbReference type="ARBA" id="ARBA00022553"/>
    </source>
</evidence>
<protein>
    <recommendedName>
        <fullName evidence="2">Stage 0 sporulation protein A homolog</fullName>
    </recommendedName>
</protein>
<organism evidence="13 14">
    <name type="scientific">Parablautia muri</name>
    <dbReference type="NCBI Taxonomy" id="2320879"/>
    <lineage>
        <taxon>Bacteria</taxon>
        <taxon>Bacillati</taxon>
        <taxon>Bacillota</taxon>
        <taxon>Clostridia</taxon>
        <taxon>Lachnospirales</taxon>
        <taxon>Lachnospiraceae</taxon>
        <taxon>Parablautia</taxon>
    </lineage>
</organism>
<dbReference type="InterPro" id="IPR001789">
    <property type="entry name" value="Sig_transdc_resp-reg_receiver"/>
</dbReference>
<dbReference type="Pfam" id="PF00072">
    <property type="entry name" value="Response_reg"/>
    <property type="match status" value="1"/>
</dbReference>
<dbReference type="PROSITE" id="PS01124">
    <property type="entry name" value="HTH_ARAC_FAMILY_2"/>
    <property type="match status" value="1"/>
</dbReference>
<accession>A0A9X5GQJ2</accession>
<sequence>MVIAKALWWMQQALVKPAKRMVNMFVKKAIIADDEPKIIQLIRLLGNWEKFGIEIVDECHDGISALESIRKHRPDLVLSDIKMPDLDGLELIRITREEQIESRFILISGYRHFEYARSAVALNVVDYLLKPIDEEVLNKTLEKACVEIDQSRENKENREQLEIIRAKQNREKTAHFWEDFIFWNYPERRERMQEKLRSVELCNGAYHTEFSEGCFMMVFMCSNIASLLTRHYSFLEDEMERRIDRYFGAYALYYYHVSYLGCIVALNFAPEHKKEVREGVSALYYSVRDLSEVYGEMYLNLGVSSIKEHIRDLKEAYYEAQSAEWGRLITMQNGVLDYSQIAGLRKVSDTEILSSSELDEIINCMKYLRREELGYVFRKFSERSGLYGNCYPGIMADVYFRITDAVREYIADENEQLLEKVNYCYLEARTFPQLVKKIYGALDEYVEGEQKKSKEKLGKPIKEAVYYIRKNYAQPISQSDVAKAGNVSVTYLSRLFKEELGVGFNEYLTQVRLEESEKLLSETALSIKEIAAAVGYPDEKYYSRLYKKIKGIKPSEYRKIYG</sequence>
<dbReference type="GO" id="GO:0043565">
    <property type="term" value="F:sequence-specific DNA binding"/>
    <property type="evidence" value="ECO:0007669"/>
    <property type="project" value="InterPro"/>
</dbReference>
<evidence type="ECO:0000256" key="3">
    <source>
        <dbReference type="ARBA" id="ARBA00022490"/>
    </source>
</evidence>
<keyword evidence="5" id="KW-0902">Two-component regulatory system</keyword>
<dbReference type="AlphaFoldDB" id="A0A9X5GQJ2"/>
<dbReference type="Pfam" id="PF12833">
    <property type="entry name" value="HTH_18"/>
    <property type="match status" value="1"/>
</dbReference>
<dbReference type="SMART" id="SM00448">
    <property type="entry name" value="REC"/>
    <property type="match status" value="1"/>
</dbReference>
<evidence type="ECO:0000256" key="2">
    <source>
        <dbReference type="ARBA" id="ARBA00018672"/>
    </source>
</evidence>
<dbReference type="EMBL" id="QZDT01000007">
    <property type="protein sequence ID" value="NBJ92288.1"/>
    <property type="molecule type" value="Genomic_DNA"/>
</dbReference>
<evidence type="ECO:0000259" key="11">
    <source>
        <dbReference type="PROSITE" id="PS01124"/>
    </source>
</evidence>
<dbReference type="InterPro" id="IPR009057">
    <property type="entry name" value="Homeodomain-like_sf"/>
</dbReference>
<evidence type="ECO:0000256" key="7">
    <source>
        <dbReference type="ARBA" id="ARBA00023125"/>
    </source>
</evidence>
<proteinExistence type="predicted"/>
<comment type="subcellular location">
    <subcellularLocation>
        <location evidence="1">Cytoplasm</location>
    </subcellularLocation>
</comment>